<keyword evidence="2" id="KW-1133">Transmembrane helix</keyword>
<evidence type="ECO:0000259" key="3">
    <source>
        <dbReference type="PROSITE" id="PS00022"/>
    </source>
</evidence>
<feature type="region of interest" description="Disordered" evidence="1">
    <location>
        <begin position="1"/>
        <end position="23"/>
    </location>
</feature>
<reference evidence="5 6" key="1">
    <citation type="submission" date="2015-09" db="EMBL/GenBank/DDBJ databases">
        <title>Host preference determinants of Valsa canker pathogens revealed by comparative genomics.</title>
        <authorList>
            <person name="Yin Z."/>
            <person name="Huang L."/>
        </authorList>
    </citation>
    <scope>NUCLEOTIDE SEQUENCE [LARGE SCALE GENOMIC DNA]</scope>
    <source>
        <strain evidence="5 6">YSFL</strain>
    </source>
</reference>
<evidence type="ECO:0000259" key="4">
    <source>
        <dbReference type="PROSITE" id="PS01186"/>
    </source>
</evidence>
<feature type="region of interest" description="Disordered" evidence="1">
    <location>
        <begin position="51"/>
        <end position="118"/>
    </location>
</feature>
<feature type="region of interest" description="Disordered" evidence="1">
    <location>
        <begin position="131"/>
        <end position="169"/>
    </location>
</feature>
<dbReference type="CDD" id="cd00054">
    <property type="entry name" value="EGF_CA"/>
    <property type="match status" value="1"/>
</dbReference>
<dbReference type="Proteomes" id="UP000284375">
    <property type="component" value="Unassembled WGS sequence"/>
</dbReference>
<feature type="domain" description="EGF-like" evidence="3 4">
    <location>
        <begin position="386"/>
        <end position="397"/>
    </location>
</feature>
<dbReference type="Gene3D" id="2.10.25.10">
    <property type="entry name" value="Laminin"/>
    <property type="match status" value="1"/>
</dbReference>
<dbReference type="STRING" id="252740.A0A423VV49"/>
<proteinExistence type="predicted"/>
<feature type="region of interest" description="Disordered" evidence="1">
    <location>
        <begin position="537"/>
        <end position="558"/>
    </location>
</feature>
<keyword evidence="2" id="KW-0472">Membrane</keyword>
<name>A0A423VV49_CYTCH</name>
<keyword evidence="6" id="KW-1185">Reference proteome</keyword>
<accession>A0A423VV49</accession>
<evidence type="ECO:0000313" key="5">
    <source>
        <dbReference type="EMBL" id="ROV94943.1"/>
    </source>
</evidence>
<keyword evidence="2" id="KW-0812">Transmembrane</keyword>
<dbReference type="PROSITE" id="PS01186">
    <property type="entry name" value="EGF_2"/>
    <property type="match status" value="1"/>
</dbReference>
<feature type="compositionally biased region" description="Low complexity" evidence="1">
    <location>
        <begin position="63"/>
        <end position="80"/>
    </location>
</feature>
<dbReference type="EMBL" id="LJZO01000026">
    <property type="protein sequence ID" value="ROV94943.1"/>
    <property type="molecule type" value="Genomic_DNA"/>
</dbReference>
<protein>
    <recommendedName>
        <fullName evidence="3 4">EGF-like domain-containing protein</fullName>
    </recommendedName>
</protein>
<dbReference type="AlphaFoldDB" id="A0A423VV49"/>
<dbReference type="PANTHER" id="PTHR17178">
    <property type="entry name" value="SECRETORY GRANULE PROTEOGLYCAN CORE PROTEIN"/>
    <property type="match status" value="1"/>
</dbReference>
<gene>
    <name evidence="5" type="ORF">VSDG_07044</name>
</gene>
<feature type="transmembrane region" description="Helical" evidence="2">
    <location>
        <begin position="321"/>
        <end position="348"/>
    </location>
</feature>
<dbReference type="OrthoDB" id="283575at2759"/>
<dbReference type="InterPro" id="IPR000742">
    <property type="entry name" value="EGF"/>
</dbReference>
<feature type="compositionally biased region" description="Pro residues" evidence="1">
    <location>
        <begin position="81"/>
        <end position="90"/>
    </location>
</feature>
<sequence>MPESWGTPSPSGQSPRYPDAFFDDTIVEEGSLSEAHSMNDDGDESRLVRSASIGRRGKAALVTTGTQEAAGTAEENSQRPSPAPLQPSPFPEGTGYWDASSNSSSTVPSARTPEASAAGAALTTDAILSAYDAASSTDPRATKGMSVSPQPPLPPPAQPRGFSRLSAIRRPPRLDIDAVREAEARGSMTSLPDLIRRATRLAASLDRGRRPASRFNDLDDFPPELYGDGTKFSNKDYDDGYDRHQSGFSDMLAAFPPPAQAQSRQGVTRQSFRDSVLSWPLPPFGRSSNNLTPRGRPGELSMSDLNSEKEKKGRRCCGLPLWGFITLMIVLTLIIVAAVIVPVEFFVIRRQDVTSSTMAAADQQCESQVTCQNGGTNVVTDGLCSCICINGFTGFDCSTPDNIGCASADISGDANINNVTVGNAIPRLISQAQANFSVALSATAVLSKLNSGNLSCTTQNSLVTFDGQSGSLSAATDTAGTSEAIVEAAAVKDDTIATITVMAGPSSTTTLTIEVTSSSSTTPPTTTITVTKTFTSSWPPASSTATATTTSASSSATSSSTAFTATEEMLDFARVGVLYILQQDNLDEATTAQSTLQMFFSSTSTTISSASNISLSAGNSIDLVNFHIDAGMGLVGSMPSTSSKREIREAIDLWSRHWIGPLE</sequence>
<dbReference type="PANTHER" id="PTHR17178:SF0">
    <property type="entry name" value="SERGLYCIN"/>
    <property type="match status" value="1"/>
</dbReference>
<dbReference type="PROSITE" id="PS00022">
    <property type="entry name" value="EGF_1"/>
    <property type="match status" value="1"/>
</dbReference>
<evidence type="ECO:0000256" key="1">
    <source>
        <dbReference type="SAM" id="MobiDB-lite"/>
    </source>
</evidence>
<evidence type="ECO:0000256" key="2">
    <source>
        <dbReference type="SAM" id="Phobius"/>
    </source>
</evidence>
<comment type="caution">
    <text evidence="5">The sequence shown here is derived from an EMBL/GenBank/DDBJ whole genome shotgun (WGS) entry which is preliminary data.</text>
</comment>
<organism evidence="5 6">
    <name type="scientific">Cytospora chrysosperma</name>
    <name type="common">Cytospora canker fungus</name>
    <name type="synonym">Sphaeria chrysosperma</name>
    <dbReference type="NCBI Taxonomy" id="252740"/>
    <lineage>
        <taxon>Eukaryota</taxon>
        <taxon>Fungi</taxon>
        <taxon>Dikarya</taxon>
        <taxon>Ascomycota</taxon>
        <taxon>Pezizomycotina</taxon>
        <taxon>Sordariomycetes</taxon>
        <taxon>Sordariomycetidae</taxon>
        <taxon>Diaporthales</taxon>
        <taxon>Cytosporaceae</taxon>
        <taxon>Cytospora</taxon>
    </lineage>
</organism>
<evidence type="ECO:0000313" key="6">
    <source>
        <dbReference type="Proteomes" id="UP000284375"/>
    </source>
</evidence>
<feature type="compositionally biased region" description="Polar residues" evidence="1">
    <location>
        <begin position="1"/>
        <end position="14"/>
    </location>
</feature>
<feature type="region of interest" description="Disordered" evidence="1">
    <location>
        <begin position="283"/>
        <end position="307"/>
    </location>
</feature>
<feature type="compositionally biased region" description="Pro residues" evidence="1">
    <location>
        <begin position="149"/>
        <end position="158"/>
    </location>
</feature>